<dbReference type="Proteomes" id="UP000264840">
    <property type="component" value="Unplaced"/>
</dbReference>
<dbReference type="STRING" id="8153.ENSHBUP00000011518"/>
<comment type="similarity">
    <text evidence="1">Belongs to the HSBP1 family.</text>
</comment>
<dbReference type="Gene3D" id="1.20.5.430">
    <property type="match status" value="1"/>
</dbReference>
<dbReference type="Pfam" id="PF06825">
    <property type="entry name" value="HSBP1"/>
    <property type="match status" value="1"/>
</dbReference>
<reference evidence="2" key="1">
    <citation type="submission" date="2025-08" db="UniProtKB">
        <authorList>
            <consortium name="Ensembl"/>
        </authorList>
    </citation>
    <scope>IDENTIFICATION</scope>
</reference>
<evidence type="ECO:0008006" key="4">
    <source>
        <dbReference type="Google" id="ProtNLM"/>
    </source>
</evidence>
<sequence length="87" mass="9687">MAETDPKSVQDLTNVVQTLLQQMQDKFQTILSQSDRASENSGVCSERWSATRNRNKKENTQINTCHLPLGGTVVMCHCGGKESPSYK</sequence>
<evidence type="ECO:0000313" key="3">
    <source>
        <dbReference type="Proteomes" id="UP000264840"/>
    </source>
</evidence>
<evidence type="ECO:0000256" key="1">
    <source>
        <dbReference type="ARBA" id="ARBA00006349"/>
    </source>
</evidence>
<protein>
    <recommendedName>
        <fullName evidence="4">Heat shock factor binding protein 1a</fullName>
    </recommendedName>
</protein>
<dbReference type="Ensembl" id="ENSHBUT00000018722.1">
    <property type="protein sequence ID" value="ENSHBUP00000011518.1"/>
    <property type="gene ID" value="ENSHBUG00000013175.1"/>
</dbReference>
<name>A0A3Q2VT12_HAPBU</name>
<proteinExistence type="inferred from homology"/>
<dbReference type="AlphaFoldDB" id="A0A3Q2VT12"/>
<dbReference type="GO" id="GO:0003714">
    <property type="term" value="F:transcription corepressor activity"/>
    <property type="evidence" value="ECO:0007669"/>
    <property type="project" value="InterPro"/>
</dbReference>
<dbReference type="InterPro" id="IPR009643">
    <property type="entry name" value="HS1-bd"/>
</dbReference>
<evidence type="ECO:0000313" key="2">
    <source>
        <dbReference type="Ensembl" id="ENSHBUP00000011518.1"/>
    </source>
</evidence>
<dbReference type="GeneTree" id="ENSGT00980000202370"/>
<reference evidence="2" key="2">
    <citation type="submission" date="2025-09" db="UniProtKB">
        <authorList>
            <consortium name="Ensembl"/>
        </authorList>
    </citation>
    <scope>IDENTIFICATION</scope>
</reference>
<keyword evidence="3" id="KW-1185">Reference proteome</keyword>
<accession>A0A3Q2VT12</accession>
<organism evidence="2 3">
    <name type="scientific">Haplochromis burtoni</name>
    <name type="common">Burton's mouthbrooder</name>
    <name type="synonym">Chromis burtoni</name>
    <dbReference type="NCBI Taxonomy" id="8153"/>
    <lineage>
        <taxon>Eukaryota</taxon>
        <taxon>Metazoa</taxon>
        <taxon>Chordata</taxon>
        <taxon>Craniata</taxon>
        <taxon>Vertebrata</taxon>
        <taxon>Euteleostomi</taxon>
        <taxon>Actinopterygii</taxon>
        <taxon>Neopterygii</taxon>
        <taxon>Teleostei</taxon>
        <taxon>Neoteleostei</taxon>
        <taxon>Acanthomorphata</taxon>
        <taxon>Ovalentaria</taxon>
        <taxon>Cichlomorphae</taxon>
        <taxon>Cichliformes</taxon>
        <taxon>Cichlidae</taxon>
        <taxon>African cichlids</taxon>
        <taxon>Pseudocrenilabrinae</taxon>
        <taxon>Haplochromini</taxon>
        <taxon>Haplochromis</taxon>
    </lineage>
</organism>